<protein>
    <submittedName>
        <fullName evidence="10">Gamma-D-glutamyl-L-diamino acid endopeptidase 1</fullName>
        <ecNumber evidence="10">3.4.19.11</ecNumber>
    </submittedName>
</protein>
<gene>
    <name evidence="10" type="ORF">PAECIP111893_02121</name>
</gene>
<dbReference type="SUPFAM" id="SSF53187">
    <property type="entry name" value="Zn-dependent exopeptidases"/>
    <property type="match status" value="1"/>
</dbReference>
<dbReference type="EC" id="3.4.19.11" evidence="10"/>
<organism evidence="10 11">
    <name type="scientific">Paenibacillus plantiphilus</name>
    <dbReference type="NCBI Taxonomy" id="2905650"/>
    <lineage>
        <taxon>Bacteria</taxon>
        <taxon>Bacillati</taxon>
        <taxon>Bacillota</taxon>
        <taxon>Bacilli</taxon>
        <taxon>Bacillales</taxon>
        <taxon>Paenibacillaceae</taxon>
        <taxon>Paenibacillus</taxon>
    </lineage>
</organism>
<keyword evidence="5" id="KW-0862">Zinc</keyword>
<dbReference type="PANTHER" id="PTHR11705:SF143">
    <property type="entry name" value="SLL0236 PROTEIN"/>
    <property type="match status" value="1"/>
</dbReference>
<dbReference type="PANTHER" id="PTHR11705">
    <property type="entry name" value="PROTEASE FAMILY M14 CARBOXYPEPTIDASE A,B"/>
    <property type="match status" value="1"/>
</dbReference>
<dbReference type="InterPro" id="IPR034274">
    <property type="entry name" value="ENP1_M14_CPD"/>
</dbReference>
<evidence type="ECO:0000256" key="6">
    <source>
        <dbReference type="ARBA" id="ARBA00023049"/>
    </source>
</evidence>
<evidence type="ECO:0000256" key="1">
    <source>
        <dbReference type="ARBA" id="ARBA00001947"/>
    </source>
</evidence>
<dbReference type="InterPro" id="IPR018392">
    <property type="entry name" value="LysM"/>
</dbReference>
<evidence type="ECO:0000256" key="2">
    <source>
        <dbReference type="ARBA" id="ARBA00005988"/>
    </source>
</evidence>
<dbReference type="EMBL" id="CAKMMF010000010">
    <property type="protein sequence ID" value="CAH1204090.1"/>
    <property type="molecule type" value="Genomic_DNA"/>
</dbReference>
<dbReference type="InterPro" id="IPR000834">
    <property type="entry name" value="Peptidase_M14"/>
</dbReference>
<proteinExistence type="inferred from homology"/>
<reference evidence="10" key="1">
    <citation type="submission" date="2022-01" db="EMBL/GenBank/DDBJ databases">
        <authorList>
            <person name="Criscuolo A."/>
        </authorList>
    </citation>
    <scope>NUCLEOTIDE SEQUENCE</scope>
    <source>
        <strain evidence="10">CIP111893</strain>
    </source>
</reference>
<keyword evidence="6" id="KW-0482">Metalloprotease</keyword>
<evidence type="ECO:0000313" key="10">
    <source>
        <dbReference type="EMBL" id="CAH1204090.1"/>
    </source>
</evidence>
<dbReference type="PROSITE" id="PS51782">
    <property type="entry name" value="LYSM"/>
    <property type="match status" value="2"/>
</dbReference>
<evidence type="ECO:0000256" key="3">
    <source>
        <dbReference type="ARBA" id="ARBA00022670"/>
    </source>
</evidence>
<dbReference type="SMART" id="SM00257">
    <property type="entry name" value="LysM"/>
    <property type="match status" value="2"/>
</dbReference>
<keyword evidence="11" id="KW-1185">Reference proteome</keyword>
<feature type="domain" description="LysM" evidence="8">
    <location>
        <begin position="62"/>
        <end position="106"/>
    </location>
</feature>
<dbReference type="PROSITE" id="PS52035">
    <property type="entry name" value="PEPTIDASE_M14"/>
    <property type="match status" value="1"/>
</dbReference>
<comment type="similarity">
    <text evidence="2 7">Belongs to the peptidase M14 family.</text>
</comment>
<dbReference type="Pfam" id="PF00246">
    <property type="entry name" value="Peptidase_M14"/>
    <property type="match status" value="1"/>
</dbReference>
<dbReference type="Proteomes" id="UP000838686">
    <property type="component" value="Unassembled WGS sequence"/>
</dbReference>
<dbReference type="SUPFAM" id="SSF54106">
    <property type="entry name" value="LysM domain"/>
    <property type="match status" value="2"/>
</dbReference>
<dbReference type="SMART" id="SM00631">
    <property type="entry name" value="Zn_pept"/>
    <property type="match status" value="1"/>
</dbReference>
<comment type="caution">
    <text evidence="10">The sequence shown here is derived from an EMBL/GenBank/DDBJ whole genome shotgun (WGS) entry which is preliminary data.</text>
</comment>
<evidence type="ECO:0000256" key="5">
    <source>
        <dbReference type="ARBA" id="ARBA00022833"/>
    </source>
</evidence>
<evidence type="ECO:0000259" key="8">
    <source>
        <dbReference type="PROSITE" id="PS51782"/>
    </source>
</evidence>
<name>A0ABN8GEM8_9BACL</name>
<evidence type="ECO:0000256" key="4">
    <source>
        <dbReference type="ARBA" id="ARBA00022801"/>
    </source>
</evidence>
<dbReference type="CDD" id="cd00118">
    <property type="entry name" value="LysM"/>
    <property type="match status" value="2"/>
</dbReference>
<evidence type="ECO:0000313" key="11">
    <source>
        <dbReference type="Proteomes" id="UP000838686"/>
    </source>
</evidence>
<sequence>MRPLQGGYLMLPYVVQQGDTLLRIARRFEVNAASLLAANPQISPELQLMPGLLLSIPTGKVTVYCVQPGDTIIRLAGAFSLSIQALAAANPGLDPRQLVTGQLLIVPSGGYHRIVDARAEYGHVELMEDMEMLEREYPILSKSVIGHSVMGKPIYALRMGEGERKVHFNAAMHANEWITTPLLMTFAEDAAQACSLGEMIGGTDMRSLLKEVTVWFVPLVNPDGVELAQEGLRRNHPHYATLLQMNRQSHRFSKWKANVRGVDLNDQFPAFWEEEVERRAANGPGPRDFPGIAPLTEPEAQALANLTKKEQFDLVVALHTQGGEIYWNYRGYEPPESERISYKLAQASGYKSVKLRGSDAGYKDWFIQDYRKPGFTVEVGYGINPLPIESFPDLYDEIRPLLIAAMEAVACDK</sequence>
<dbReference type="PRINTS" id="PR00765">
    <property type="entry name" value="CRBOXYPTASEA"/>
</dbReference>
<dbReference type="InterPro" id="IPR036779">
    <property type="entry name" value="LysM_dom_sf"/>
</dbReference>
<dbReference type="CDD" id="cd06229">
    <property type="entry name" value="M14_Endopeptidase_I"/>
    <property type="match status" value="1"/>
</dbReference>
<comment type="cofactor">
    <cofactor evidence="1">
        <name>Zn(2+)</name>
        <dbReference type="ChEBI" id="CHEBI:29105"/>
    </cofactor>
</comment>
<keyword evidence="4 10" id="KW-0378">Hydrolase</keyword>
<feature type="active site" description="Proton donor/acceptor" evidence="7">
    <location>
        <position position="378"/>
    </location>
</feature>
<evidence type="ECO:0000259" key="9">
    <source>
        <dbReference type="PROSITE" id="PS52035"/>
    </source>
</evidence>
<evidence type="ECO:0000256" key="7">
    <source>
        <dbReference type="PROSITE-ProRule" id="PRU01379"/>
    </source>
</evidence>
<feature type="domain" description="Peptidase M14" evidence="9">
    <location>
        <begin position="119"/>
        <end position="409"/>
    </location>
</feature>
<keyword evidence="3" id="KW-0645">Protease</keyword>
<feature type="domain" description="LysM" evidence="8">
    <location>
        <begin position="11"/>
        <end position="56"/>
    </location>
</feature>
<dbReference type="GO" id="GO:0016787">
    <property type="term" value="F:hydrolase activity"/>
    <property type="evidence" value="ECO:0007669"/>
    <property type="project" value="UniProtKB-KW"/>
</dbReference>
<dbReference type="Gene3D" id="3.40.630.10">
    <property type="entry name" value="Zn peptidases"/>
    <property type="match status" value="1"/>
</dbReference>
<accession>A0ABN8GEM8</accession>
<dbReference type="Pfam" id="PF01476">
    <property type="entry name" value="LysM"/>
    <property type="match status" value="2"/>
</dbReference>
<dbReference type="Gene3D" id="3.10.350.10">
    <property type="entry name" value="LysM domain"/>
    <property type="match status" value="2"/>
</dbReference>